<dbReference type="EMBL" id="LN649229">
    <property type="protein sequence ID" value="CEI64845.1"/>
    <property type="molecule type" value="Genomic_DNA"/>
</dbReference>
<dbReference type="SUPFAM" id="SSF52540">
    <property type="entry name" value="P-loop containing nucleoside triphosphate hydrolases"/>
    <property type="match status" value="1"/>
</dbReference>
<dbReference type="Gene3D" id="3.40.50.300">
    <property type="entry name" value="P-loop containing nucleotide triphosphate hydrolases"/>
    <property type="match status" value="1"/>
</dbReference>
<name>A0A2L2TWF2_9HYPO</name>
<evidence type="ECO:0000256" key="2">
    <source>
        <dbReference type="SAM" id="MobiDB-lite"/>
    </source>
</evidence>
<accession>A0A2L2TWF2</accession>
<reference evidence="5" key="1">
    <citation type="submission" date="2014-10" db="EMBL/GenBank/DDBJ databases">
        <authorList>
            <person name="King R."/>
        </authorList>
    </citation>
    <scope>NUCLEOTIDE SEQUENCE [LARGE SCALE GENOMIC DNA]</scope>
    <source>
        <strain evidence="5">A3/5</strain>
    </source>
</reference>
<dbReference type="GO" id="GO:0007131">
    <property type="term" value="P:reciprocal meiotic recombination"/>
    <property type="evidence" value="ECO:0007669"/>
    <property type="project" value="TreeGrafter"/>
</dbReference>
<dbReference type="STRING" id="56646.A0A2L2TWF2"/>
<keyword evidence="1" id="KW-0378">Hydrolase</keyword>
<dbReference type="GO" id="GO:0005634">
    <property type="term" value="C:nucleus"/>
    <property type="evidence" value="ECO:0007669"/>
    <property type="project" value="TreeGrafter"/>
</dbReference>
<dbReference type="CDD" id="cd18793">
    <property type="entry name" value="SF2_C_SNF"/>
    <property type="match status" value="1"/>
</dbReference>
<dbReference type="PANTHER" id="PTHR45629:SF7">
    <property type="entry name" value="DNA EXCISION REPAIR PROTEIN ERCC-6-RELATED"/>
    <property type="match status" value="1"/>
</dbReference>
<dbReference type="AlphaFoldDB" id="A0A2L2TWF2"/>
<evidence type="ECO:0000313" key="4">
    <source>
        <dbReference type="EMBL" id="CEI64845.1"/>
    </source>
</evidence>
<feature type="region of interest" description="Disordered" evidence="2">
    <location>
        <begin position="35"/>
        <end position="72"/>
    </location>
</feature>
<dbReference type="Proteomes" id="UP000245910">
    <property type="component" value="Chromosome I"/>
</dbReference>
<dbReference type="InterPro" id="IPR027417">
    <property type="entry name" value="P-loop_NTPase"/>
</dbReference>
<organism evidence="4 5">
    <name type="scientific">Fusarium venenatum</name>
    <dbReference type="NCBI Taxonomy" id="56646"/>
    <lineage>
        <taxon>Eukaryota</taxon>
        <taxon>Fungi</taxon>
        <taxon>Dikarya</taxon>
        <taxon>Ascomycota</taxon>
        <taxon>Pezizomycotina</taxon>
        <taxon>Sordariomycetes</taxon>
        <taxon>Hypocreomycetidae</taxon>
        <taxon>Hypocreales</taxon>
        <taxon>Nectriaceae</taxon>
        <taxon>Fusarium</taxon>
    </lineage>
</organism>
<dbReference type="InterPro" id="IPR049730">
    <property type="entry name" value="SNF2/RAD54-like_C"/>
</dbReference>
<dbReference type="InterPro" id="IPR050496">
    <property type="entry name" value="SNF2_RAD54_helicase_repair"/>
</dbReference>
<protein>
    <recommendedName>
        <fullName evidence="3">Helicase C-terminal domain-containing protein</fullName>
    </recommendedName>
</protein>
<dbReference type="GO" id="GO:0000724">
    <property type="term" value="P:double-strand break repair via homologous recombination"/>
    <property type="evidence" value="ECO:0007669"/>
    <property type="project" value="TreeGrafter"/>
</dbReference>
<dbReference type="Pfam" id="PF00271">
    <property type="entry name" value="Helicase_C"/>
    <property type="match status" value="1"/>
</dbReference>
<keyword evidence="5" id="KW-1185">Reference proteome</keyword>
<sequence length="188" mass="20763">MAPHSKSQKVPDQARLGTLNITYRPTNNALEVTQARYVSNTQDEEDPDLDPNSTDGHHAKRKRQPNPTAKQTWKDTLQRMSIDELGSAKIKRISGLVAEIQFSYLSEKIIVTSASVKFLDVLGDYLPRLAPELTMVRFDGRITSVDDRTEIADRFNSEGRGIDMLLLSASCGGTGLNLHGGSHAIITE</sequence>
<dbReference type="PANTHER" id="PTHR45629">
    <property type="entry name" value="SNF2/RAD54 FAMILY MEMBER"/>
    <property type="match status" value="1"/>
</dbReference>
<evidence type="ECO:0000259" key="3">
    <source>
        <dbReference type="Pfam" id="PF00271"/>
    </source>
</evidence>
<dbReference type="InterPro" id="IPR001650">
    <property type="entry name" value="Helicase_C-like"/>
</dbReference>
<evidence type="ECO:0000313" key="5">
    <source>
        <dbReference type="Proteomes" id="UP000245910"/>
    </source>
</evidence>
<evidence type="ECO:0000256" key="1">
    <source>
        <dbReference type="ARBA" id="ARBA00022801"/>
    </source>
</evidence>
<feature type="domain" description="Helicase C-terminal" evidence="3">
    <location>
        <begin position="103"/>
        <end position="187"/>
    </location>
</feature>
<proteinExistence type="predicted"/>
<dbReference type="GO" id="GO:0015616">
    <property type="term" value="F:DNA translocase activity"/>
    <property type="evidence" value="ECO:0007669"/>
    <property type="project" value="TreeGrafter"/>
</dbReference>
<feature type="region of interest" description="Disordered" evidence="2">
    <location>
        <begin position="1"/>
        <end position="21"/>
    </location>
</feature>
<dbReference type="GO" id="GO:0016787">
    <property type="term" value="F:hydrolase activity"/>
    <property type="evidence" value="ECO:0007669"/>
    <property type="project" value="UniProtKB-KW"/>
</dbReference>